<feature type="domain" description="ABC transmembrane type-1" evidence="10">
    <location>
        <begin position="195"/>
        <end position="453"/>
    </location>
</feature>
<dbReference type="Proteomes" id="UP000199623">
    <property type="component" value="Unassembled WGS sequence"/>
</dbReference>
<evidence type="ECO:0000256" key="5">
    <source>
        <dbReference type="ARBA" id="ARBA00022840"/>
    </source>
</evidence>
<dbReference type="SUPFAM" id="SSF52540">
    <property type="entry name" value="P-loop containing nucleoside triphosphate hydrolases"/>
    <property type="match status" value="1"/>
</dbReference>
<dbReference type="Gene3D" id="3.90.70.10">
    <property type="entry name" value="Cysteine proteinases"/>
    <property type="match status" value="1"/>
</dbReference>
<dbReference type="GO" id="GO:0140359">
    <property type="term" value="F:ABC-type transporter activity"/>
    <property type="evidence" value="ECO:0007669"/>
    <property type="project" value="InterPro"/>
</dbReference>
<dbReference type="EMBL" id="FNCC01000019">
    <property type="protein sequence ID" value="SDH32257.1"/>
    <property type="molecule type" value="Genomic_DNA"/>
</dbReference>
<evidence type="ECO:0000256" key="6">
    <source>
        <dbReference type="ARBA" id="ARBA00022989"/>
    </source>
</evidence>
<feature type="transmembrane region" description="Helical" evidence="8">
    <location>
        <begin position="235"/>
        <end position="255"/>
    </location>
</feature>
<evidence type="ECO:0000313" key="13">
    <source>
        <dbReference type="Proteomes" id="UP000199623"/>
    </source>
</evidence>
<evidence type="ECO:0000256" key="7">
    <source>
        <dbReference type="ARBA" id="ARBA00023136"/>
    </source>
</evidence>
<dbReference type="STRING" id="200378.SAMN05216553_11956"/>
<dbReference type="InterPro" id="IPR039421">
    <property type="entry name" value="Type_1_exporter"/>
</dbReference>
<dbReference type="InterPro" id="IPR011527">
    <property type="entry name" value="ABC1_TM_dom"/>
</dbReference>
<dbReference type="CDD" id="cd03228">
    <property type="entry name" value="ABCC_MRP_Like"/>
    <property type="match status" value="1"/>
</dbReference>
<keyword evidence="5 12" id="KW-0067">ATP-binding</keyword>
<dbReference type="GO" id="GO:0016887">
    <property type="term" value="F:ATP hydrolysis activity"/>
    <property type="evidence" value="ECO:0007669"/>
    <property type="project" value="InterPro"/>
</dbReference>
<comment type="subcellular location">
    <subcellularLocation>
        <location evidence="1">Cell membrane</location>
        <topology evidence="1">Multi-pass membrane protein</topology>
    </subcellularLocation>
</comment>
<dbReference type="Gene3D" id="3.40.50.300">
    <property type="entry name" value="P-loop containing nucleotide triphosphate hydrolases"/>
    <property type="match status" value="1"/>
</dbReference>
<dbReference type="SMART" id="SM00382">
    <property type="entry name" value="AAA"/>
    <property type="match status" value="1"/>
</dbReference>
<evidence type="ECO:0000259" key="9">
    <source>
        <dbReference type="PROSITE" id="PS50893"/>
    </source>
</evidence>
<dbReference type="GO" id="GO:0005524">
    <property type="term" value="F:ATP binding"/>
    <property type="evidence" value="ECO:0007669"/>
    <property type="project" value="UniProtKB-KW"/>
</dbReference>
<dbReference type="GO" id="GO:0034040">
    <property type="term" value="F:ATPase-coupled lipid transmembrane transporter activity"/>
    <property type="evidence" value="ECO:0007669"/>
    <property type="project" value="TreeGrafter"/>
</dbReference>
<dbReference type="PROSITE" id="PS50929">
    <property type="entry name" value="ABC_TM1F"/>
    <property type="match status" value="1"/>
</dbReference>
<proteinExistence type="predicted"/>
<accession>A0A1G8BGB7</accession>
<dbReference type="GO" id="GO:0006508">
    <property type="term" value="P:proteolysis"/>
    <property type="evidence" value="ECO:0007669"/>
    <property type="project" value="InterPro"/>
</dbReference>
<dbReference type="PANTHER" id="PTHR24221">
    <property type="entry name" value="ATP-BINDING CASSETTE SUB-FAMILY B"/>
    <property type="match status" value="1"/>
</dbReference>
<dbReference type="Pfam" id="PF03412">
    <property type="entry name" value="Peptidase_C39"/>
    <property type="match status" value="1"/>
</dbReference>
<keyword evidence="3" id="KW-0547">Nucleotide-binding</keyword>
<dbReference type="Gene3D" id="1.20.1560.10">
    <property type="entry name" value="ABC transporter type 1, transmembrane domain"/>
    <property type="match status" value="1"/>
</dbReference>
<keyword evidence="4" id="KW-0378">Hydrolase</keyword>
<sequence length="725" mass="79867">MISLQNLFRPEAVRHRAEWHLGEPRHRFPHTAFRRRRRVPVVHQTEATDCGLACLTMVLRWHGTEVTLHGLRERFPISVRGTTVADLVAMGSALGMAPRAVKAELGLLRQLAVPCVLHWDMNHYVVLESADRRYAYVVDPAAGPRRMPLAEVSKHFTGVALELSAPASWQPLPTRTRFGFGALLSPLRALRGVMLAVFLAACLVEGAALVAPFYLQTVIDKVVRIGDTGLLPVLAAGFGAVVVAQGALTLARSLLLSRLGLRFTEHWLARAYATLLTLPMSFFQARYVSDVISRFRSVREIQTRLSVAAIESIVDGAMGVVTVVILFVYDARLALVPTGAFVLYAVVRRQVALRQLDAETELLQHNIGQQAYLHETIKGIQAVKMFVAEPFRLSAWSNHLVKSSNREARVQRLVALSTSAKVLIGGVENIASIGFGSAMVIGGQWSLGMLFSFYGFKVLFQSRSYALVDKLAEVALLRPHLDQLADVICAKPEPDQGGEHGRGRIESLELRDVGFSYSPLDRPVLVSCSFKVEQGETLAISGSSGAGKSTLIRVLVGLLTPTHGRIVVNGAELTDEDRRWYRGRLGAVMQDDQLLGGTIRENICFADSAPDLEHMRRCAEIACIAEDIERMPLGFDTPCGDMGSTLSGGQRQRILLARALYKRPDVLVLDEATSNLDPRNEGRVFENLRALPMIKILVAHRQETLRMAERTLPLRRGRLGTTDPA</sequence>
<evidence type="ECO:0000313" key="12">
    <source>
        <dbReference type="EMBL" id="SDH32257.1"/>
    </source>
</evidence>
<dbReference type="RefSeq" id="WP_090058394.1">
    <property type="nucleotide sequence ID" value="NZ_FNCC01000019.1"/>
</dbReference>
<dbReference type="GO" id="GO:0008234">
    <property type="term" value="F:cysteine-type peptidase activity"/>
    <property type="evidence" value="ECO:0007669"/>
    <property type="project" value="UniProtKB-KW"/>
</dbReference>
<gene>
    <name evidence="12" type="ORF">SAMN05216553_11956</name>
</gene>
<organism evidence="12 13">
    <name type="scientific">Lentzea fradiae</name>
    <dbReference type="NCBI Taxonomy" id="200378"/>
    <lineage>
        <taxon>Bacteria</taxon>
        <taxon>Bacillati</taxon>
        <taxon>Actinomycetota</taxon>
        <taxon>Actinomycetes</taxon>
        <taxon>Pseudonocardiales</taxon>
        <taxon>Pseudonocardiaceae</taxon>
        <taxon>Lentzea</taxon>
    </lineage>
</organism>
<evidence type="ECO:0000259" key="11">
    <source>
        <dbReference type="PROSITE" id="PS50990"/>
    </source>
</evidence>
<dbReference type="Pfam" id="PF00664">
    <property type="entry name" value="ABC_membrane"/>
    <property type="match status" value="1"/>
</dbReference>
<dbReference type="PROSITE" id="PS50990">
    <property type="entry name" value="PEPTIDASE_C39"/>
    <property type="match status" value="1"/>
</dbReference>
<evidence type="ECO:0000256" key="4">
    <source>
        <dbReference type="ARBA" id="ARBA00022807"/>
    </source>
</evidence>
<dbReference type="InterPro" id="IPR005074">
    <property type="entry name" value="Peptidase_C39"/>
</dbReference>
<dbReference type="Pfam" id="PF00005">
    <property type="entry name" value="ABC_tran"/>
    <property type="match status" value="1"/>
</dbReference>
<feature type="transmembrane region" description="Helical" evidence="8">
    <location>
        <begin position="267"/>
        <end position="285"/>
    </location>
</feature>
<keyword evidence="4" id="KW-0788">Thiol protease</keyword>
<feature type="transmembrane region" description="Helical" evidence="8">
    <location>
        <begin position="305"/>
        <end position="329"/>
    </location>
</feature>
<dbReference type="OrthoDB" id="9806127at2"/>
<evidence type="ECO:0000256" key="2">
    <source>
        <dbReference type="ARBA" id="ARBA00022692"/>
    </source>
</evidence>
<evidence type="ECO:0000256" key="1">
    <source>
        <dbReference type="ARBA" id="ARBA00004651"/>
    </source>
</evidence>
<evidence type="ECO:0000256" key="3">
    <source>
        <dbReference type="ARBA" id="ARBA00022741"/>
    </source>
</evidence>
<keyword evidence="2 8" id="KW-0812">Transmembrane</keyword>
<keyword evidence="4" id="KW-0645">Protease</keyword>
<feature type="domain" description="ABC transporter" evidence="9">
    <location>
        <begin position="508"/>
        <end position="725"/>
    </location>
</feature>
<protein>
    <submittedName>
        <fullName evidence="12">ATP-binding cassette, subfamily B, RaxB</fullName>
    </submittedName>
</protein>
<dbReference type="PROSITE" id="PS00211">
    <property type="entry name" value="ABC_TRANSPORTER_1"/>
    <property type="match status" value="1"/>
</dbReference>
<keyword evidence="6 8" id="KW-1133">Transmembrane helix</keyword>
<keyword evidence="13" id="KW-1185">Reference proteome</keyword>
<dbReference type="InterPro" id="IPR003593">
    <property type="entry name" value="AAA+_ATPase"/>
</dbReference>
<dbReference type="GO" id="GO:0005886">
    <property type="term" value="C:plasma membrane"/>
    <property type="evidence" value="ECO:0007669"/>
    <property type="project" value="UniProtKB-SubCell"/>
</dbReference>
<reference evidence="13" key="1">
    <citation type="submission" date="2016-10" db="EMBL/GenBank/DDBJ databases">
        <authorList>
            <person name="Varghese N."/>
            <person name="Submissions S."/>
        </authorList>
    </citation>
    <scope>NUCLEOTIDE SEQUENCE [LARGE SCALE GENOMIC DNA]</scope>
    <source>
        <strain evidence="13">CGMCC 4.3506</strain>
    </source>
</reference>
<evidence type="ECO:0000256" key="8">
    <source>
        <dbReference type="SAM" id="Phobius"/>
    </source>
</evidence>
<dbReference type="PANTHER" id="PTHR24221:SF606">
    <property type="entry name" value="COLICIN V SECRETION-PROCESSING ATP-BINDING PROTEIN"/>
    <property type="match status" value="1"/>
</dbReference>
<dbReference type="InterPro" id="IPR003439">
    <property type="entry name" value="ABC_transporter-like_ATP-bd"/>
</dbReference>
<dbReference type="CDD" id="cd18567">
    <property type="entry name" value="ABC_6TM_CvaB_RaxB_like"/>
    <property type="match status" value="1"/>
</dbReference>
<keyword evidence="7 8" id="KW-0472">Membrane</keyword>
<feature type="domain" description="Peptidase C39" evidence="11">
    <location>
        <begin position="44"/>
        <end position="163"/>
    </location>
</feature>
<dbReference type="InterPro" id="IPR027417">
    <property type="entry name" value="P-loop_NTPase"/>
</dbReference>
<dbReference type="AlphaFoldDB" id="A0A1G8BGB7"/>
<feature type="transmembrane region" description="Helical" evidence="8">
    <location>
        <begin position="193"/>
        <end position="215"/>
    </location>
</feature>
<dbReference type="SUPFAM" id="SSF90123">
    <property type="entry name" value="ABC transporter transmembrane region"/>
    <property type="match status" value="1"/>
</dbReference>
<dbReference type="InterPro" id="IPR036640">
    <property type="entry name" value="ABC1_TM_sf"/>
</dbReference>
<dbReference type="PROSITE" id="PS50893">
    <property type="entry name" value="ABC_TRANSPORTER_2"/>
    <property type="match status" value="1"/>
</dbReference>
<dbReference type="InterPro" id="IPR017871">
    <property type="entry name" value="ABC_transporter-like_CS"/>
</dbReference>
<evidence type="ECO:0000259" key="10">
    <source>
        <dbReference type="PROSITE" id="PS50929"/>
    </source>
</evidence>
<name>A0A1G8BGB7_9PSEU</name>